<dbReference type="STRING" id="675511.GCA_000341735_03817"/>
<organism evidence="1 2">
    <name type="scientific">Methylotuvimicrobium buryatense</name>
    <name type="common">Methylomicrobium buryatense</name>
    <dbReference type="NCBI Taxonomy" id="95641"/>
    <lineage>
        <taxon>Bacteria</taxon>
        <taxon>Pseudomonadati</taxon>
        <taxon>Pseudomonadota</taxon>
        <taxon>Gammaproteobacteria</taxon>
        <taxon>Methylococcales</taxon>
        <taxon>Methylococcaceae</taxon>
        <taxon>Methylotuvimicrobium</taxon>
    </lineage>
</organism>
<dbReference type="RefSeq" id="WP_017842201.1">
    <property type="nucleotide sequence ID" value="NZ_CP035467.1"/>
</dbReference>
<dbReference type="Proteomes" id="UP000305881">
    <property type="component" value="Chromosome"/>
</dbReference>
<dbReference type="KEGG" id="mbur:EQU24_18165"/>
<protein>
    <recommendedName>
        <fullName evidence="3">Coiled coil domain-containing protein</fullName>
    </recommendedName>
</protein>
<proteinExistence type="predicted"/>
<dbReference type="EMBL" id="CP035467">
    <property type="protein sequence ID" value="QCW83951.1"/>
    <property type="molecule type" value="Genomic_DNA"/>
</dbReference>
<name>A0A4P9UU64_METBY</name>
<dbReference type="OrthoDB" id="6197894at2"/>
<keyword evidence="2" id="KW-1185">Reference proteome</keyword>
<evidence type="ECO:0008006" key="3">
    <source>
        <dbReference type="Google" id="ProtNLM"/>
    </source>
</evidence>
<evidence type="ECO:0000313" key="2">
    <source>
        <dbReference type="Proteomes" id="UP000305881"/>
    </source>
</evidence>
<dbReference type="AlphaFoldDB" id="A0A4P9UU64"/>
<accession>A0A4P9UU64</accession>
<sequence length="88" mass="10262">MDLLKDLERLSDKIRQQRDEIAVQLNLAGKEAKDEWEHAETKWTELKHKAEEIKDDTKETTEELVSAAKVVAEELTGAYQRIIDRIKK</sequence>
<reference evidence="2" key="1">
    <citation type="journal article" date="2019" name="J. Bacteriol.">
        <title>A Mutagenic Screen Identifies a TonB-Dependent Receptor Required for the Lanthanide Metal Switch in the Type I Methanotroph 'Methylotuvimicrobium buryatense' 5GB1C.</title>
        <authorList>
            <person name="Groom J.D."/>
            <person name="Ford S.M."/>
            <person name="Pesesky M.W."/>
            <person name="Lidstrom M.E."/>
        </authorList>
    </citation>
    <scope>NUCLEOTIDE SEQUENCE [LARGE SCALE GENOMIC DNA]</scope>
    <source>
        <strain evidence="2">5GB1C</strain>
    </source>
</reference>
<evidence type="ECO:0000313" key="1">
    <source>
        <dbReference type="EMBL" id="QCW83951.1"/>
    </source>
</evidence>
<gene>
    <name evidence="1" type="ORF">EQU24_18165</name>
</gene>